<proteinExistence type="predicted"/>
<dbReference type="AlphaFoldDB" id="G0N2U5"/>
<evidence type="ECO:0000313" key="2">
    <source>
        <dbReference type="Proteomes" id="UP000008068"/>
    </source>
</evidence>
<gene>
    <name evidence="1" type="ORF">CAEBREN_04422</name>
</gene>
<reference evidence="2" key="1">
    <citation type="submission" date="2011-07" db="EMBL/GenBank/DDBJ databases">
        <authorList>
            <consortium name="Caenorhabditis brenneri Sequencing and Analysis Consortium"/>
            <person name="Wilson R.K."/>
        </authorList>
    </citation>
    <scope>NUCLEOTIDE SEQUENCE [LARGE SCALE GENOMIC DNA]</scope>
    <source>
        <strain evidence="2">PB2801</strain>
    </source>
</reference>
<evidence type="ECO:0000313" key="1">
    <source>
        <dbReference type="EMBL" id="EGT51024.1"/>
    </source>
</evidence>
<organism evidence="2">
    <name type="scientific">Caenorhabditis brenneri</name>
    <name type="common">Nematode worm</name>
    <dbReference type="NCBI Taxonomy" id="135651"/>
    <lineage>
        <taxon>Eukaryota</taxon>
        <taxon>Metazoa</taxon>
        <taxon>Ecdysozoa</taxon>
        <taxon>Nematoda</taxon>
        <taxon>Chromadorea</taxon>
        <taxon>Rhabditida</taxon>
        <taxon>Rhabditina</taxon>
        <taxon>Rhabditomorpha</taxon>
        <taxon>Rhabditoidea</taxon>
        <taxon>Rhabditidae</taxon>
        <taxon>Peloderinae</taxon>
        <taxon>Caenorhabditis</taxon>
    </lineage>
</organism>
<dbReference type="InParanoid" id="G0N2U5"/>
<dbReference type="EMBL" id="GL379831">
    <property type="protein sequence ID" value="EGT51024.1"/>
    <property type="molecule type" value="Genomic_DNA"/>
</dbReference>
<dbReference type="Proteomes" id="UP000008068">
    <property type="component" value="Unassembled WGS sequence"/>
</dbReference>
<evidence type="ECO:0008006" key="3">
    <source>
        <dbReference type="Google" id="ProtNLM"/>
    </source>
</evidence>
<protein>
    <recommendedName>
        <fullName evidence="3">F-box associated domain-containing protein</fullName>
    </recommendedName>
</protein>
<keyword evidence="2" id="KW-1185">Reference proteome</keyword>
<sequence>MVKSVQKKAESVVVAVNNRHTSVVFFGANDGVWFFDARDPGEKWHREMSDENPEQLIQSKVEYLLDLFSSEEFHIHGDATISNEYLKNALEKIKATDISIDIATHPVSDYNFKTDAVQFCRRAAGVTPTVLTNINPKSFVLEDIQWSADEYVEFITQWFDSENTRFQYFRININTVPSGLNLAHLNCVPFNEAQRSKHGLPNFFPNQKPAFFAFRTRANTSQSIDISSVFVWANKNPPISLDFADRMAKTPDKYLFAPNNFPSTTDFLERTIIVQTLSRALVLPRDFYKVTEVHGENLERFFPAI</sequence>
<name>G0N2U5_CAEBE</name>
<accession>G0N2U5</accession>
<dbReference type="HOGENOM" id="CLU_912859_0_0_1"/>